<accession>A0A1J1LNT8</accession>
<evidence type="ECO:0008006" key="4">
    <source>
        <dbReference type="Google" id="ProtNLM"/>
    </source>
</evidence>
<organism evidence="2 3">
    <name type="scientific">Planktothrix tepida PCC 9214</name>
    <dbReference type="NCBI Taxonomy" id="671072"/>
    <lineage>
        <taxon>Bacteria</taxon>
        <taxon>Bacillati</taxon>
        <taxon>Cyanobacteriota</taxon>
        <taxon>Cyanophyceae</taxon>
        <taxon>Oscillatoriophycideae</taxon>
        <taxon>Oscillatoriales</taxon>
        <taxon>Microcoleaceae</taxon>
        <taxon>Planktothrix</taxon>
    </lineage>
</organism>
<feature type="chain" id="PRO_5009619456" description="Argininosuccinate lyase" evidence="1">
    <location>
        <begin position="24"/>
        <end position="119"/>
    </location>
</feature>
<evidence type="ECO:0000256" key="1">
    <source>
        <dbReference type="SAM" id="SignalP"/>
    </source>
</evidence>
<gene>
    <name evidence="2" type="ORF">PL9214640170</name>
</gene>
<name>A0A1J1LNT8_9CYAN</name>
<keyword evidence="3" id="KW-1185">Reference proteome</keyword>
<proteinExistence type="predicted"/>
<feature type="signal peptide" evidence="1">
    <location>
        <begin position="1"/>
        <end position="23"/>
    </location>
</feature>
<evidence type="ECO:0000313" key="2">
    <source>
        <dbReference type="EMBL" id="CUR34163.1"/>
    </source>
</evidence>
<dbReference type="EMBL" id="CZDF01000171">
    <property type="protein sequence ID" value="CUR34163.1"/>
    <property type="molecule type" value="Genomic_DNA"/>
</dbReference>
<dbReference type="RefSeq" id="WP_083580111.1">
    <property type="nucleotide sequence ID" value="NZ_LN889812.1"/>
</dbReference>
<sequence>MLKFRVLIGLTLLLSLFATEAKAQTQSVKFTLVNGTSRTLESFYASPPSTSDWEEDILGVDVLPPGESTEITIDDGREDCHYDFKGVLGPSDDGSVGRGELIQSGVNVCDGGSYTYYEN</sequence>
<reference evidence="3" key="1">
    <citation type="submission" date="2015-10" db="EMBL/GenBank/DDBJ databases">
        <authorList>
            <person name="Regsiter A."/>
            <person name="william w."/>
        </authorList>
    </citation>
    <scope>NUCLEOTIDE SEQUENCE [LARGE SCALE GENOMIC DNA]</scope>
</reference>
<dbReference type="AlphaFoldDB" id="A0A1J1LNT8"/>
<keyword evidence="1" id="KW-0732">Signal</keyword>
<dbReference type="OrthoDB" id="574488at2"/>
<protein>
    <recommendedName>
        <fullName evidence="4">Argininosuccinate lyase</fullName>
    </recommendedName>
</protein>
<dbReference type="STRING" id="671072.PL9214640170"/>
<dbReference type="Proteomes" id="UP000184315">
    <property type="component" value="Unassembled WGS sequence"/>
</dbReference>
<evidence type="ECO:0000313" key="3">
    <source>
        <dbReference type="Proteomes" id="UP000184315"/>
    </source>
</evidence>